<dbReference type="EMBL" id="HBUF01521840">
    <property type="protein sequence ID" value="CAG6749118.1"/>
    <property type="molecule type" value="Transcribed_RNA"/>
</dbReference>
<dbReference type="EMBL" id="HBUF01346861">
    <property type="protein sequence ID" value="CAG6710287.1"/>
    <property type="molecule type" value="Transcribed_RNA"/>
</dbReference>
<dbReference type="EMBL" id="HBUF01346860">
    <property type="protein sequence ID" value="CAG6710285.1"/>
    <property type="molecule type" value="Transcribed_RNA"/>
</dbReference>
<organism evidence="2">
    <name type="scientific">Cacopsylla melanoneura</name>
    <dbReference type="NCBI Taxonomy" id="428564"/>
    <lineage>
        <taxon>Eukaryota</taxon>
        <taxon>Metazoa</taxon>
        <taxon>Ecdysozoa</taxon>
        <taxon>Arthropoda</taxon>
        <taxon>Hexapoda</taxon>
        <taxon>Insecta</taxon>
        <taxon>Pterygota</taxon>
        <taxon>Neoptera</taxon>
        <taxon>Paraneoptera</taxon>
        <taxon>Hemiptera</taxon>
        <taxon>Sternorrhyncha</taxon>
        <taxon>Psylloidea</taxon>
        <taxon>Psyllidae</taxon>
        <taxon>Psyllinae</taxon>
        <taxon>Cacopsylla</taxon>
    </lineage>
</organism>
<proteinExistence type="predicted"/>
<dbReference type="EMBL" id="HBUF01017985">
    <property type="protein sequence ID" value="CAG6610343.1"/>
    <property type="molecule type" value="Transcribed_RNA"/>
</dbReference>
<reference evidence="2" key="1">
    <citation type="submission" date="2021-05" db="EMBL/GenBank/DDBJ databases">
        <authorList>
            <person name="Alioto T."/>
            <person name="Alioto T."/>
            <person name="Gomez Garrido J."/>
        </authorList>
    </citation>
    <scope>NUCLEOTIDE SEQUENCE</scope>
</reference>
<dbReference type="EMBL" id="HBUF01250175">
    <property type="protein sequence ID" value="CAG6679844.1"/>
    <property type="molecule type" value="Transcribed_RNA"/>
</dbReference>
<evidence type="ECO:0000256" key="1">
    <source>
        <dbReference type="SAM" id="MobiDB-lite"/>
    </source>
</evidence>
<sequence>MRRLAHEERKKGAVDHPGRNQKEKSFSSSAIIATKTFNEVQRSFPTNISRSIARTVAPSMKRKSFHSLKRKCLFVRNVTFRPSPSLKHTTVTWPYTVKIESSNVKFVTSDSKRNIYFGII</sequence>
<protein>
    <submittedName>
        <fullName evidence="2">Uncharacterized protein</fullName>
    </submittedName>
</protein>
<feature type="region of interest" description="Disordered" evidence="1">
    <location>
        <begin position="1"/>
        <end position="26"/>
    </location>
</feature>
<dbReference type="EMBL" id="HBUF01250174">
    <property type="protein sequence ID" value="CAG6679842.1"/>
    <property type="molecule type" value="Transcribed_RNA"/>
</dbReference>
<dbReference type="EMBL" id="HBUF01521841">
    <property type="protein sequence ID" value="CAG6749120.1"/>
    <property type="molecule type" value="Transcribed_RNA"/>
</dbReference>
<feature type="compositionally biased region" description="Basic and acidic residues" evidence="1">
    <location>
        <begin position="1"/>
        <end position="25"/>
    </location>
</feature>
<name>A0A8D8T587_9HEMI</name>
<dbReference type="AlphaFoldDB" id="A0A8D8T587"/>
<dbReference type="EMBL" id="HBUF01017986">
    <property type="protein sequence ID" value="CAG6610345.1"/>
    <property type="molecule type" value="Transcribed_RNA"/>
</dbReference>
<accession>A0A8D8T587</accession>
<evidence type="ECO:0000313" key="2">
    <source>
        <dbReference type="EMBL" id="CAG6679844.1"/>
    </source>
</evidence>